<keyword evidence="2" id="KW-1185">Reference proteome</keyword>
<dbReference type="EMBL" id="ACZI02000003">
    <property type="protein sequence ID" value="EFV14355.2"/>
    <property type="molecule type" value="Genomic_DNA"/>
</dbReference>
<dbReference type="Proteomes" id="UP000004816">
    <property type="component" value="Unassembled WGS sequence"/>
</dbReference>
<reference evidence="1 2" key="1">
    <citation type="journal article" date="2011" name="Stand. Genomic Sci.">
        <title>High quality draft genome sequence of Segniliparus rugosus CDC 945(T)= (ATCC BAA-974(T)).</title>
        <authorList>
            <person name="Earl A.M."/>
            <person name="Desjardins C.A."/>
            <person name="Fitzgerald M.G."/>
            <person name="Arachchi H.M."/>
            <person name="Zeng Q."/>
            <person name="Mehta T."/>
            <person name="Griggs A."/>
            <person name="Birren B.W."/>
            <person name="Toney N.C."/>
            <person name="Carr J."/>
            <person name="Posey J."/>
            <person name="Butler W.R."/>
        </authorList>
    </citation>
    <scope>NUCLEOTIDE SEQUENCE [LARGE SCALE GENOMIC DNA]</scope>
    <source>
        <strain evidence="2">ATCC BAA-974 / DSM 45345 / CCUG 50838 / CIP 108380 / JCM 13579 / CDC 945</strain>
    </source>
</reference>
<gene>
    <name evidence="1" type="ORF">HMPREF9336_00805</name>
</gene>
<protein>
    <submittedName>
        <fullName evidence="1">Uncharacterized protein</fullName>
    </submittedName>
</protein>
<dbReference type="HOGENOM" id="CLU_618046_0_0_11"/>
<dbReference type="eggNOG" id="ENOG502ZIKB">
    <property type="taxonomic scope" value="Bacteria"/>
</dbReference>
<name>E5XMT5_SEGRC</name>
<dbReference type="AlphaFoldDB" id="E5XMT5"/>
<accession>E5XMT5</accession>
<proteinExistence type="predicted"/>
<sequence length="443" mass="49826">MYATTLTGAQEGTCMTGVFVVQRNVREKSVERERLNWDGSDSLPPWHEISKMVEPEPHVLAVPMLRLDSADSEIAFRAAAMLGAGHRTSDEVRRIDLPLWHRYSATATAELRGLELRIEFLGREYMTIPVKPRFAYLLGVSQSLGLNIVNPEEGHFYGALRLKGTDLPAPHCAVIRGKLTPKLVEDALGWTRMTPLADALGFKADGKIHTETVTYGADADGEFIPRNLERKKCALCGSGEGQLTREHCTPKWLADRMNVTPVVVRMLCSSCNGKFGKTFEEPVAELHEKGWLIVPAHRSVVLRWAVKTAIMLSTASGVRIPPELFAFLDGDSTDDRLTVHFHESPQRQLQGYRYTLTHFRGEYEDSFLFSMLFDRHFFVVARPADPVPPLGALANVSRWHPTHLPGHERGLRGDTQHDAILREHFDIDLEYDPVPTKPPQPRR</sequence>
<evidence type="ECO:0000313" key="2">
    <source>
        <dbReference type="Proteomes" id="UP000004816"/>
    </source>
</evidence>
<organism evidence="1 2">
    <name type="scientific">Segniliparus rugosus (strain ATCC BAA-974 / DSM 45345 / CCUG 50838 / CIP 108380 / JCM 13579 / CDC 945)</name>
    <dbReference type="NCBI Taxonomy" id="679197"/>
    <lineage>
        <taxon>Bacteria</taxon>
        <taxon>Bacillati</taxon>
        <taxon>Actinomycetota</taxon>
        <taxon>Actinomycetes</taxon>
        <taxon>Mycobacteriales</taxon>
        <taxon>Segniliparaceae</taxon>
        <taxon>Segniliparus</taxon>
    </lineage>
</organism>
<evidence type="ECO:0000313" key="1">
    <source>
        <dbReference type="EMBL" id="EFV14355.2"/>
    </source>
</evidence>
<comment type="caution">
    <text evidence="1">The sequence shown here is derived from an EMBL/GenBank/DDBJ whole genome shotgun (WGS) entry which is preliminary data.</text>
</comment>